<dbReference type="EnsemblMetazoa" id="GAUT000337-RA">
    <property type="protein sequence ID" value="GAUT000337-PA"/>
    <property type="gene ID" value="GAUT000337"/>
</dbReference>
<proteinExistence type="predicted"/>
<dbReference type="AlphaFoldDB" id="A0A1A9UCZ3"/>
<name>A0A1A9UCZ3_GLOAU</name>
<accession>A0A1A9UCZ3</accession>
<dbReference type="Proteomes" id="UP000078200">
    <property type="component" value="Unassembled WGS sequence"/>
</dbReference>
<organism evidence="2 3">
    <name type="scientific">Glossina austeni</name>
    <name type="common">Savannah tsetse fly</name>
    <dbReference type="NCBI Taxonomy" id="7395"/>
    <lineage>
        <taxon>Eukaryota</taxon>
        <taxon>Metazoa</taxon>
        <taxon>Ecdysozoa</taxon>
        <taxon>Arthropoda</taxon>
        <taxon>Hexapoda</taxon>
        <taxon>Insecta</taxon>
        <taxon>Pterygota</taxon>
        <taxon>Neoptera</taxon>
        <taxon>Endopterygota</taxon>
        <taxon>Diptera</taxon>
        <taxon>Brachycera</taxon>
        <taxon>Muscomorpha</taxon>
        <taxon>Hippoboscoidea</taxon>
        <taxon>Glossinidae</taxon>
        <taxon>Glossina</taxon>
    </lineage>
</organism>
<feature type="compositionally biased region" description="Polar residues" evidence="1">
    <location>
        <begin position="114"/>
        <end position="129"/>
    </location>
</feature>
<feature type="compositionally biased region" description="Basic and acidic residues" evidence="1">
    <location>
        <begin position="196"/>
        <end position="206"/>
    </location>
</feature>
<evidence type="ECO:0000313" key="2">
    <source>
        <dbReference type="EnsemblMetazoa" id="GAUT000337-PA"/>
    </source>
</evidence>
<protein>
    <submittedName>
        <fullName evidence="2">Uncharacterized protein</fullName>
    </submittedName>
</protein>
<evidence type="ECO:0000256" key="1">
    <source>
        <dbReference type="SAM" id="MobiDB-lite"/>
    </source>
</evidence>
<feature type="region of interest" description="Disordered" evidence="1">
    <location>
        <begin position="58"/>
        <end position="138"/>
    </location>
</feature>
<feature type="region of interest" description="Disordered" evidence="1">
    <location>
        <begin position="1"/>
        <end position="34"/>
    </location>
</feature>
<feature type="compositionally biased region" description="Basic and acidic residues" evidence="1">
    <location>
        <begin position="101"/>
        <end position="113"/>
    </location>
</feature>
<reference evidence="2" key="1">
    <citation type="submission" date="2020-05" db="UniProtKB">
        <authorList>
            <consortium name="EnsemblMetazoa"/>
        </authorList>
    </citation>
    <scope>IDENTIFICATION</scope>
    <source>
        <strain evidence="2">TTRI</strain>
    </source>
</reference>
<feature type="region of interest" description="Disordered" evidence="1">
    <location>
        <begin position="183"/>
        <end position="206"/>
    </location>
</feature>
<evidence type="ECO:0000313" key="3">
    <source>
        <dbReference type="Proteomes" id="UP000078200"/>
    </source>
</evidence>
<dbReference type="VEuPathDB" id="VectorBase:GAUT000337"/>
<feature type="compositionally biased region" description="Basic and acidic residues" evidence="1">
    <location>
        <begin position="1"/>
        <end position="15"/>
    </location>
</feature>
<dbReference type="STRING" id="7395.A0A1A9UCZ3"/>
<keyword evidence="3" id="KW-1185">Reference proteome</keyword>
<sequence length="258" mass="28679">IDSLELRRQQEDAKLSGKPKRLSKSFSGAGDSFENSAVDMDVRHFYGDSNLGLDESQSKEVCLEIAEQGKSPNATQKPRTDDESNDSEESLVAATVQTKLKHQDEKCSQKENEGNSTGSAKHLSDTSLSKSEKYERKEHVKHAVLKALRASANILLGKNKPKSPEKSEMLTAKRLPTSILEALAQTEDQSNKKKSTKNEVDAERSSLKIRTSAGVFTEGPLTPVKKKRRLLETTVEPECQVTKKKCKSNIFHLKIKVR</sequence>